<evidence type="ECO:0000256" key="6">
    <source>
        <dbReference type="ARBA" id="ARBA00022777"/>
    </source>
</evidence>
<dbReference type="EMBL" id="DF820464">
    <property type="protein sequence ID" value="GAK56388.1"/>
    <property type="molecule type" value="Genomic_DNA"/>
</dbReference>
<dbReference type="AlphaFoldDB" id="A0A081BVN3"/>
<keyword evidence="5" id="KW-0547">Nucleotide-binding</keyword>
<dbReference type="InterPro" id="IPR003661">
    <property type="entry name" value="HisK_dim/P_dom"/>
</dbReference>
<comment type="catalytic activity">
    <reaction evidence="1">
        <text>ATP + protein L-histidine = ADP + protein N-phospho-L-histidine.</text>
        <dbReference type="EC" id="2.7.13.3"/>
    </reaction>
</comment>
<dbReference type="InterPro" id="IPR005467">
    <property type="entry name" value="His_kinase_dom"/>
</dbReference>
<dbReference type="InterPro" id="IPR004358">
    <property type="entry name" value="Sig_transdc_His_kin-like_C"/>
</dbReference>
<dbReference type="InterPro" id="IPR003594">
    <property type="entry name" value="HATPase_dom"/>
</dbReference>
<dbReference type="Gene3D" id="3.30.565.10">
    <property type="entry name" value="Histidine kinase-like ATPase, C-terminal domain"/>
    <property type="match status" value="1"/>
</dbReference>
<dbReference type="Pfam" id="PF02518">
    <property type="entry name" value="HATPase_c"/>
    <property type="match status" value="1"/>
</dbReference>
<keyword evidence="4" id="KW-0808">Transferase</keyword>
<evidence type="ECO:0000256" key="4">
    <source>
        <dbReference type="ARBA" id="ARBA00022679"/>
    </source>
</evidence>
<dbReference type="PROSITE" id="PS50109">
    <property type="entry name" value="HIS_KIN"/>
    <property type="match status" value="1"/>
</dbReference>
<dbReference type="PRINTS" id="PR00344">
    <property type="entry name" value="BCTRLSENSOR"/>
</dbReference>
<gene>
    <name evidence="10" type="ORF">U27_03350</name>
</gene>
<reference evidence="10" key="1">
    <citation type="journal article" date="2015" name="PeerJ">
        <title>First genomic representation of candidate bacterial phylum KSB3 points to enhanced environmental sensing as a trigger of wastewater bulking.</title>
        <authorList>
            <person name="Sekiguchi Y."/>
            <person name="Ohashi A."/>
            <person name="Parks D.H."/>
            <person name="Yamauchi T."/>
            <person name="Tyson G.W."/>
            <person name="Hugenholtz P."/>
        </authorList>
    </citation>
    <scope>NUCLEOTIDE SEQUENCE [LARGE SCALE GENOMIC DNA]</scope>
</reference>
<dbReference type="CDD" id="cd00082">
    <property type="entry name" value="HisKA"/>
    <property type="match status" value="1"/>
</dbReference>
<dbReference type="SMART" id="SM00388">
    <property type="entry name" value="HisKA"/>
    <property type="match status" value="1"/>
</dbReference>
<dbReference type="Pfam" id="PF00512">
    <property type="entry name" value="HisKA"/>
    <property type="match status" value="1"/>
</dbReference>
<dbReference type="SUPFAM" id="SSF47384">
    <property type="entry name" value="Homodimeric domain of signal transducing histidine kinase"/>
    <property type="match status" value="1"/>
</dbReference>
<evidence type="ECO:0000259" key="9">
    <source>
        <dbReference type="PROSITE" id="PS50109"/>
    </source>
</evidence>
<dbReference type="SUPFAM" id="SSF55874">
    <property type="entry name" value="ATPase domain of HSP90 chaperone/DNA topoisomerase II/histidine kinase"/>
    <property type="match status" value="1"/>
</dbReference>
<dbReference type="PANTHER" id="PTHR42878:SF7">
    <property type="entry name" value="SENSOR HISTIDINE KINASE GLRK"/>
    <property type="match status" value="1"/>
</dbReference>
<dbReference type="GO" id="GO:0030295">
    <property type="term" value="F:protein kinase activator activity"/>
    <property type="evidence" value="ECO:0007669"/>
    <property type="project" value="TreeGrafter"/>
</dbReference>
<dbReference type="GO" id="GO:0000155">
    <property type="term" value="F:phosphorelay sensor kinase activity"/>
    <property type="evidence" value="ECO:0007669"/>
    <property type="project" value="InterPro"/>
</dbReference>
<evidence type="ECO:0000313" key="10">
    <source>
        <dbReference type="EMBL" id="GAK56388.1"/>
    </source>
</evidence>
<accession>A0A081BVN3</accession>
<evidence type="ECO:0000256" key="2">
    <source>
        <dbReference type="ARBA" id="ARBA00012438"/>
    </source>
</evidence>
<evidence type="ECO:0000256" key="7">
    <source>
        <dbReference type="ARBA" id="ARBA00022840"/>
    </source>
</evidence>
<sequence>MNIQNNLLKKPQVSMASRGNFFREIEIEFLLHELKDPLSIIETGMRSLLEKSEKYGPLSPRQEKTLKRTLRNTKKVREMLNGLLEIGRSEAGRFACCRFQPVKSLYVVLMDALEIADGMNVDPETVEHEMRQVFSLHGISLHIAPQVLEIEVEQDETKFRQILGNLIKNALRHKKTGIEILMAQEQDSVVIDIIDDGPGIAPEHHQLIFQRYAQVQDSAAFPRQGHGLGLTGALILAQSLGGNIELHSEKGKGATFRFILPVALTRKTECDLKKEN</sequence>
<dbReference type="GO" id="GO:0007234">
    <property type="term" value="P:osmosensory signaling via phosphorelay pathway"/>
    <property type="evidence" value="ECO:0007669"/>
    <property type="project" value="TreeGrafter"/>
</dbReference>
<organism evidence="10">
    <name type="scientific">Vecturithrix granuli</name>
    <dbReference type="NCBI Taxonomy" id="1499967"/>
    <lineage>
        <taxon>Bacteria</taxon>
        <taxon>Candidatus Moduliflexota</taxon>
        <taxon>Candidatus Vecturitrichia</taxon>
        <taxon>Candidatus Vecturitrichales</taxon>
        <taxon>Candidatus Vecturitrichaceae</taxon>
        <taxon>Candidatus Vecturithrix</taxon>
    </lineage>
</organism>
<dbReference type="GO" id="GO:0005524">
    <property type="term" value="F:ATP binding"/>
    <property type="evidence" value="ECO:0007669"/>
    <property type="project" value="UniProtKB-KW"/>
</dbReference>
<keyword evidence="6 10" id="KW-0418">Kinase</keyword>
<name>A0A081BVN3_VECG1</name>
<dbReference type="GO" id="GO:0000156">
    <property type="term" value="F:phosphorelay response regulator activity"/>
    <property type="evidence" value="ECO:0007669"/>
    <property type="project" value="TreeGrafter"/>
</dbReference>
<dbReference type="HOGENOM" id="CLU_1114416_0_0_0"/>
<dbReference type="InterPro" id="IPR050351">
    <property type="entry name" value="BphY/WalK/GraS-like"/>
</dbReference>
<keyword evidence="7" id="KW-0067">ATP-binding</keyword>
<proteinExistence type="predicted"/>
<evidence type="ECO:0000313" key="11">
    <source>
        <dbReference type="Proteomes" id="UP000030661"/>
    </source>
</evidence>
<dbReference type="EC" id="2.7.13.3" evidence="2"/>
<dbReference type="Proteomes" id="UP000030661">
    <property type="component" value="Unassembled WGS sequence"/>
</dbReference>
<dbReference type="STRING" id="1499967.U27_03350"/>
<dbReference type="eggNOG" id="COG2205">
    <property type="taxonomic scope" value="Bacteria"/>
</dbReference>
<keyword evidence="11" id="KW-1185">Reference proteome</keyword>
<dbReference type="CDD" id="cd00075">
    <property type="entry name" value="HATPase"/>
    <property type="match status" value="1"/>
</dbReference>
<evidence type="ECO:0000256" key="5">
    <source>
        <dbReference type="ARBA" id="ARBA00022741"/>
    </source>
</evidence>
<evidence type="ECO:0000256" key="8">
    <source>
        <dbReference type="ARBA" id="ARBA00023012"/>
    </source>
</evidence>
<dbReference type="InterPro" id="IPR036097">
    <property type="entry name" value="HisK_dim/P_sf"/>
</dbReference>
<keyword evidence="3" id="KW-0597">Phosphoprotein</keyword>
<dbReference type="SMART" id="SM00387">
    <property type="entry name" value="HATPase_c"/>
    <property type="match status" value="1"/>
</dbReference>
<dbReference type="Gene3D" id="1.10.287.130">
    <property type="match status" value="1"/>
</dbReference>
<feature type="domain" description="Histidine kinase" evidence="9">
    <location>
        <begin position="29"/>
        <end position="264"/>
    </location>
</feature>
<keyword evidence="8" id="KW-0902">Two-component regulatory system</keyword>
<evidence type="ECO:0000256" key="3">
    <source>
        <dbReference type="ARBA" id="ARBA00022553"/>
    </source>
</evidence>
<evidence type="ECO:0000256" key="1">
    <source>
        <dbReference type="ARBA" id="ARBA00000085"/>
    </source>
</evidence>
<dbReference type="PANTHER" id="PTHR42878">
    <property type="entry name" value="TWO-COMPONENT HISTIDINE KINASE"/>
    <property type="match status" value="1"/>
</dbReference>
<protein>
    <recommendedName>
        <fullName evidence="2">histidine kinase</fullName>
        <ecNumber evidence="2">2.7.13.3</ecNumber>
    </recommendedName>
</protein>
<dbReference type="InterPro" id="IPR036890">
    <property type="entry name" value="HATPase_C_sf"/>
</dbReference>